<evidence type="ECO:0000313" key="2">
    <source>
        <dbReference type="EMBL" id="EQD47871.1"/>
    </source>
</evidence>
<protein>
    <submittedName>
        <fullName evidence="2">Transposase-like protein</fullName>
    </submittedName>
</protein>
<comment type="caution">
    <text evidence="2">The sequence shown here is derived from an EMBL/GenBank/DDBJ whole genome shotgun (WGS) entry which is preliminary data.</text>
</comment>
<reference evidence="2" key="2">
    <citation type="journal article" date="2014" name="ISME J.">
        <title>Microbial stratification in low pH oxic and suboxic macroscopic growths along an acid mine drainage.</title>
        <authorList>
            <person name="Mendez-Garcia C."/>
            <person name="Mesa V."/>
            <person name="Sprenger R.R."/>
            <person name="Richter M."/>
            <person name="Diez M.S."/>
            <person name="Solano J."/>
            <person name="Bargiela R."/>
            <person name="Golyshina O.V."/>
            <person name="Manteca A."/>
            <person name="Ramos J.L."/>
            <person name="Gallego J.R."/>
            <person name="Llorente I."/>
            <person name="Martins Dos Santos V.A."/>
            <person name="Jensen O.N."/>
            <person name="Pelaez A.I."/>
            <person name="Sanchez J."/>
            <person name="Ferrer M."/>
        </authorList>
    </citation>
    <scope>NUCLEOTIDE SEQUENCE</scope>
</reference>
<organism evidence="2">
    <name type="scientific">mine drainage metagenome</name>
    <dbReference type="NCBI Taxonomy" id="410659"/>
    <lineage>
        <taxon>unclassified sequences</taxon>
        <taxon>metagenomes</taxon>
        <taxon>ecological metagenomes</taxon>
    </lineage>
</organism>
<feature type="region of interest" description="Disordered" evidence="1">
    <location>
        <begin position="180"/>
        <end position="217"/>
    </location>
</feature>
<reference evidence="2" key="1">
    <citation type="submission" date="2013-08" db="EMBL/GenBank/DDBJ databases">
        <authorList>
            <person name="Mendez C."/>
            <person name="Richter M."/>
            <person name="Ferrer M."/>
            <person name="Sanchez J."/>
        </authorList>
    </citation>
    <scope>NUCLEOTIDE SEQUENCE</scope>
</reference>
<evidence type="ECO:0000256" key="1">
    <source>
        <dbReference type="SAM" id="MobiDB-lite"/>
    </source>
</evidence>
<proteinExistence type="predicted"/>
<dbReference type="AlphaFoldDB" id="T0ZHV0"/>
<accession>T0ZHV0</accession>
<gene>
    <name evidence="2" type="ORF">B1B_12124</name>
</gene>
<name>T0ZHV0_9ZZZZ</name>
<dbReference type="EMBL" id="AUZY01007923">
    <property type="protein sequence ID" value="EQD47871.1"/>
    <property type="molecule type" value="Genomic_DNA"/>
</dbReference>
<sequence length="217" mass="24260">MTFVWARKHSSGRIDYYLRQTRREGSRVLVPLNLYLGTADQLLDRLQKASQEFLDRCELASFPFGVPSAILVADRELGLSRILTEETGSPTTARALLAFVCGRAEEPVSKNGMRALYARNGLGFLLGAAPSLSCRSYLRHMDRLDDATLDRVTFRVAQSLKAMGFSSSLVFFDTTNFSTEQFAPTHRPGPPARPRRPRQGSQPASEAGRPRHRHHRG</sequence>
<feature type="non-terminal residue" evidence="2">
    <location>
        <position position="217"/>
    </location>
</feature>